<name>A0A8T0DSW3_9TREM</name>
<protein>
    <submittedName>
        <fullName evidence="1">Uncharacterized protein</fullName>
    </submittedName>
</protein>
<evidence type="ECO:0000313" key="2">
    <source>
        <dbReference type="Proteomes" id="UP000699462"/>
    </source>
</evidence>
<dbReference type="EMBL" id="JTDF01001159">
    <property type="protein sequence ID" value="KAF8570406.1"/>
    <property type="molecule type" value="Genomic_DNA"/>
</dbReference>
<reference evidence="1 2" key="1">
    <citation type="submission" date="2019-07" db="EMBL/GenBank/DDBJ databases">
        <title>Annotation for the trematode Paragonimus westermani.</title>
        <authorList>
            <person name="Choi Y.-J."/>
        </authorList>
    </citation>
    <scope>NUCLEOTIDE SEQUENCE [LARGE SCALE GENOMIC DNA]</scope>
    <source>
        <strain evidence="1">180907_Pwestermani</strain>
    </source>
</reference>
<sequence length="70" mass="8466">MFKNLQTVERLHLDINRLWTENRFLQDCLYSQHPVPTSYQRVETLEQATQTLDVPVNMLEQYRTENEALR</sequence>
<organism evidence="1 2">
    <name type="scientific">Paragonimus westermani</name>
    <dbReference type="NCBI Taxonomy" id="34504"/>
    <lineage>
        <taxon>Eukaryota</taxon>
        <taxon>Metazoa</taxon>
        <taxon>Spiralia</taxon>
        <taxon>Lophotrochozoa</taxon>
        <taxon>Platyhelminthes</taxon>
        <taxon>Trematoda</taxon>
        <taxon>Digenea</taxon>
        <taxon>Plagiorchiida</taxon>
        <taxon>Troglotremata</taxon>
        <taxon>Troglotrematidae</taxon>
        <taxon>Paragonimus</taxon>
    </lineage>
</organism>
<dbReference type="Proteomes" id="UP000699462">
    <property type="component" value="Unassembled WGS sequence"/>
</dbReference>
<comment type="caution">
    <text evidence="1">The sequence shown here is derived from an EMBL/GenBank/DDBJ whole genome shotgun (WGS) entry which is preliminary data.</text>
</comment>
<keyword evidence="2" id="KW-1185">Reference proteome</keyword>
<gene>
    <name evidence="1" type="ORF">P879_03731</name>
</gene>
<proteinExistence type="predicted"/>
<dbReference type="AlphaFoldDB" id="A0A8T0DSW3"/>
<accession>A0A8T0DSW3</accession>
<evidence type="ECO:0000313" key="1">
    <source>
        <dbReference type="EMBL" id="KAF8570406.1"/>
    </source>
</evidence>
<dbReference type="OrthoDB" id="10503657at2759"/>